<keyword evidence="2" id="KW-1185">Reference proteome</keyword>
<gene>
    <name evidence="1" type="ORF">LA76x_1332</name>
</gene>
<dbReference type="PATRIC" id="fig|84531.8.peg.1361"/>
<evidence type="ECO:0000313" key="1">
    <source>
        <dbReference type="EMBL" id="ALN79489.1"/>
    </source>
</evidence>
<dbReference type="InterPro" id="IPR011856">
    <property type="entry name" value="tRNA_endonuc-like_dom_sf"/>
</dbReference>
<proteinExistence type="predicted"/>
<evidence type="ECO:0000313" key="2">
    <source>
        <dbReference type="Proteomes" id="UP000060787"/>
    </source>
</evidence>
<dbReference type="EMBL" id="CP011129">
    <property type="protein sequence ID" value="ALN79489.1"/>
    <property type="molecule type" value="Genomic_DNA"/>
</dbReference>
<accession>A0A0S2F7N9</accession>
<dbReference type="KEGG" id="lab:LA76x_1332"/>
<dbReference type="AlphaFoldDB" id="A0A0S2F7N9"/>
<dbReference type="Gene3D" id="3.40.1350.10">
    <property type="match status" value="1"/>
</dbReference>
<dbReference type="STRING" id="84531.LA76x_1332"/>
<dbReference type="GO" id="GO:0003676">
    <property type="term" value="F:nucleic acid binding"/>
    <property type="evidence" value="ECO:0007669"/>
    <property type="project" value="InterPro"/>
</dbReference>
<name>A0A0S2F7N9_LYSAN</name>
<dbReference type="Proteomes" id="UP000060787">
    <property type="component" value="Chromosome"/>
</dbReference>
<sequence>MSQRRPKARLDGNHTVIARHFEALGCSVVELPHAGVAGFPDLVVGCIGRNRLVEIKNPDTAYGRAGLNKNQQEFNRDWRGEPMFAVCSEDEATALVLNWRRA</sequence>
<evidence type="ECO:0008006" key="3">
    <source>
        <dbReference type="Google" id="ProtNLM"/>
    </source>
</evidence>
<reference evidence="1 2" key="1">
    <citation type="journal article" date="2015" name="BMC Genomics">
        <title>Comparative genomics and metabolic profiling of the genus Lysobacter.</title>
        <authorList>
            <person name="de Bruijn I."/>
            <person name="Cheng X."/>
            <person name="de Jager V."/>
            <person name="Exposito R.G."/>
            <person name="Watrous J."/>
            <person name="Patel N."/>
            <person name="Postma J."/>
            <person name="Dorrestein P.C."/>
            <person name="Kobayashi D."/>
            <person name="Raaijmakers J.M."/>
        </authorList>
    </citation>
    <scope>NUCLEOTIDE SEQUENCE [LARGE SCALE GENOMIC DNA]</scope>
    <source>
        <strain evidence="1 2">76</strain>
    </source>
</reference>
<protein>
    <recommendedName>
        <fullName evidence="3">VRR-NUC domain protein</fullName>
    </recommendedName>
</protein>
<dbReference type="RefSeq" id="WP_057917072.1">
    <property type="nucleotide sequence ID" value="NZ_CP011129.1"/>
</dbReference>
<organism evidence="1 2">
    <name type="scientific">Lysobacter antibioticus</name>
    <dbReference type="NCBI Taxonomy" id="84531"/>
    <lineage>
        <taxon>Bacteria</taxon>
        <taxon>Pseudomonadati</taxon>
        <taxon>Pseudomonadota</taxon>
        <taxon>Gammaproteobacteria</taxon>
        <taxon>Lysobacterales</taxon>
        <taxon>Lysobacteraceae</taxon>
        <taxon>Lysobacter</taxon>
    </lineage>
</organism>